<dbReference type="EMBL" id="AY605181">
    <property type="protein sequence ID" value="AAT38369.1"/>
    <property type="molecule type" value="Genomic_DNA"/>
</dbReference>
<sequence length="100" mass="10545">MGGDCCPFNLEVNNMQVKAIKPGFFGGARKYEGDVFDMPGTSAKKGEVIGKDNKPVTWVVPAESETATGPKARGRSDSTSSMDPKNGSDSSDEQAGDDLQ</sequence>
<protein>
    <submittedName>
        <fullName evidence="2">Gp10</fullName>
    </submittedName>
</protein>
<proteinExistence type="predicted"/>
<feature type="region of interest" description="Disordered" evidence="1">
    <location>
        <begin position="59"/>
        <end position="100"/>
    </location>
</feature>
<reference evidence="2 3" key="1">
    <citation type="submission" date="2004-04" db="EMBL/GenBank/DDBJ databases">
        <title>Complete genomic sequence of Burkholderia cepacia complex phage BcepC6B.</title>
        <authorList>
            <person name="Summer E.J."/>
            <person name="Christian B.N."/>
            <person name="Collins J."/>
            <person name="Morrison W."/>
            <person name="Patel P."/>
            <person name="Wells W."/>
            <person name="Mebane L."/>
            <person name="Gonzalez C.F."/>
            <person name="Young R.F."/>
        </authorList>
    </citation>
    <scope>NUCLEOTIDE SEQUENCE [LARGE SCALE GENOMIC DNA]</scope>
</reference>
<accession>Q6J1R7</accession>
<dbReference type="Proteomes" id="UP000001297">
    <property type="component" value="Segment"/>
</dbReference>
<keyword evidence="3" id="KW-1185">Reference proteome</keyword>
<evidence type="ECO:0000313" key="2">
    <source>
        <dbReference type="EMBL" id="AAT38369.1"/>
    </source>
</evidence>
<gene>
    <name evidence="2" type="primary">g10</name>
</gene>
<evidence type="ECO:0000256" key="1">
    <source>
        <dbReference type="SAM" id="MobiDB-lite"/>
    </source>
</evidence>
<name>Q6J1R7_9CAUD</name>
<organism evidence="2 3">
    <name type="scientific">Burkholderia phage BcepC6B</name>
    <dbReference type="NCBI Taxonomy" id="2883949"/>
    <lineage>
        <taxon>Viruses</taxon>
        <taxon>Duplodnaviria</taxon>
        <taxon>Heunggongvirae</taxon>
        <taxon>Uroviricota</taxon>
        <taxon>Caudoviricetes</taxon>
        <taxon>Ryyoungvirus</taxon>
        <taxon>Ryyoungvirus bcepC6B</taxon>
    </lineage>
</organism>
<dbReference type="KEGG" id="vg:2846081"/>
<feature type="compositionally biased region" description="Polar residues" evidence="1">
    <location>
        <begin position="77"/>
        <end position="89"/>
    </location>
</feature>
<dbReference type="RefSeq" id="YP_024930.1">
    <property type="nucleotide sequence ID" value="NC_005887.1"/>
</dbReference>
<feature type="compositionally biased region" description="Acidic residues" evidence="1">
    <location>
        <begin position="90"/>
        <end position="100"/>
    </location>
</feature>
<evidence type="ECO:0000313" key="3">
    <source>
        <dbReference type="Proteomes" id="UP000001297"/>
    </source>
</evidence>